<reference evidence="9 10" key="1">
    <citation type="journal article" date="2018" name="Front. Microbiol.">
        <title>Prospects for Fungal Bioremediation of Acidic Radioactive Waste Sites: Characterization and Genome Sequence of Rhodotorula taiwanensis MD1149.</title>
        <authorList>
            <person name="Tkavc R."/>
            <person name="Matrosova V.Y."/>
            <person name="Grichenko O.E."/>
            <person name="Gostincar C."/>
            <person name="Volpe R.P."/>
            <person name="Klimenkova P."/>
            <person name="Gaidamakova E.K."/>
            <person name="Zhou C.E."/>
            <person name="Stewart B.J."/>
            <person name="Lyman M.G."/>
            <person name="Malfatti S.A."/>
            <person name="Rubinfeld B."/>
            <person name="Courtot M."/>
            <person name="Singh J."/>
            <person name="Dalgard C.L."/>
            <person name="Hamilton T."/>
            <person name="Frey K.G."/>
            <person name="Gunde-Cimerman N."/>
            <person name="Dugan L."/>
            <person name="Daly M.J."/>
        </authorList>
    </citation>
    <scope>NUCLEOTIDE SEQUENCE [LARGE SCALE GENOMIC DNA]</scope>
    <source>
        <strain evidence="9 10">MD1149</strain>
    </source>
</reference>
<name>A0A2S5B0M7_9BASI</name>
<gene>
    <name evidence="9" type="ORF">BMF94_6609</name>
</gene>
<feature type="repeat" description="TPR" evidence="7">
    <location>
        <begin position="70"/>
        <end position="103"/>
    </location>
</feature>
<evidence type="ECO:0000256" key="8">
    <source>
        <dbReference type="SAM" id="MobiDB-lite"/>
    </source>
</evidence>
<feature type="region of interest" description="Disordered" evidence="8">
    <location>
        <begin position="212"/>
        <end position="267"/>
    </location>
</feature>
<dbReference type="GO" id="GO:0005737">
    <property type="term" value="C:cytoplasm"/>
    <property type="evidence" value="ECO:0007669"/>
    <property type="project" value="UniProtKB-SubCell"/>
</dbReference>
<evidence type="ECO:0000313" key="9">
    <source>
        <dbReference type="EMBL" id="POY70329.1"/>
    </source>
</evidence>
<evidence type="ECO:0000313" key="10">
    <source>
        <dbReference type="Proteomes" id="UP000237144"/>
    </source>
</evidence>
<keyword evidence="10" id="KW-1185">Reference proteome</keyword>
<dbReference type="PANTHER" id="PTHR15175:SF0">
    <property type="entry name" value="SH3 DOMAIN-CONTAINING PROTEIN C23A1.17"/>
    <property type="match status" value="1"/>
</dbReference>
<keyword evidence="3" id="KW-0728">SH3 domain</keyword>
<dbReference type="FunFam" id="1.25.40.10:FF:000017">
    <property type="entry name" value="NADPH oxidase regulator NoxR"/>
    <property type="match status" value="1"/>
</dbReference>
<comment type="subcellular location">
    <subcellularLocation>
        <location evidence="1">Cytoplasm</location>
    </subcellularLocation>
</comment>
<evidence type="ECO:0000256" key="2">
    <source>
        <dbReference type="ARBA" id="ARBA00008051"/>
    </source>
</evidence>
<dbReference type="Proteomes" id="UP000237144">
    <property type="component" value="Unassembled WGS sequence"/>
</dbReference>
<dbReference type="InterPro" id="IPR019734">
    <property type="entry name" value="TPR_rpt"/>
</dbReference>
<dbReference type="OrthoDB" id="9450131at2759"/>
<dbReference type="AlphaFoldDB" id="A0A2S5B0M7"/>
<evidence type="ECO:0000256" key="1">
    <source>
        <dbReference type="ARBA" id="ARBA00004496"/>
    </source>
</evidence>
<keyword evidence="6 7" id="KW-0802">TPR repeat</keyword>
<organism evidence="9 10">
    <name type="scientific">Rhodotorula taiwanensis</name>
    <dbReference type="NCBI Taxonomy" id="741276"/>
    <lineage>
        <taxon>Eukaryota</taxon>
        <taxon>Fungi</taxon>
        <taxon>Dikarya</taxon>
        <taxon>Basidiomycota</taxon>
        <taxon>Pucciniomycotina</taxon>
        <taxon>Microbotryomycetes</taxon>
        <taxon>Sporidiobolales</taxon>
        <taxon>Sporidiobolaceae</taxon>
        <taxon>Rhodotorula</taxon>
    </lineage>
</organism>
<evidence type="ECO:0000256" key="7">
    <source>
        <dbReference type="PROSITE-ProRule" id="PRU00339"/>
    </source>
</evidence>
<dbReference type="PANTHER" id="PTHR15175">
    <property type="entry name" value="NEUTROPHIL CYTOSOLIC FACTOR 2, NEUTROPHIL NADPH OXIDASE FACTOR 2"/>
    <property type="match status" value="1"/>
</dbReference>
<sequence length="327" mass="36030">MSLKHELQVWVSALEAFDAGCYDAAVTQFEEIAYYSKILFNLAMIHAIRGQHERAIADFARSIALDPFFAVAHFQLGVSAFLIGQFVEAKKSFDRALALFRENHTIDYRQLGLDHRLFSCEVKFNRGLSQIYAGKLDLGMQDLLSAQADKQSSVHDVIDEAISDQALGYTIFSVPVGVVFRPQPYKVENLETRDYLGKARVVAATDPSDLFAGFAGARPPSERAEADRQPTRSNTSAGRLQGSQATRMDEQQPSFKRAAARGEKPGSVAQFYFTSTNPTERRILLCHAESPDDPPAAARSRTTPAAGQPWAPPSCQLGAPLRSSRSE</sequence>
<dbReference type="Pfam" id="PF07719">
    <property type="entry name" value="TPR_2"/>
    <property type="match status" value="1"/>
</dbReference>
<dbReference type="InterPro" id="IPR013105">
    <property type="entry name" value="TPR_2"/>
</dbReference>
<feature type="repeat" description="TPR" evidence="7">
    <location>
        <begin position="36"/>
        <end position="69"/>
    </location>
</feature>
<comment type="similarity">
    <text evidence="2">Belongs to the NCF2/NOXA1 family.</text>
</comment>
<keyword evidence="5" id="KW-0677">Repeat</keyword>
<accession>A0A2S5B0M7</accession>
<dbReference type="InterPro" id="IPR011990">
    <property type="entry name" value="TPR-like_helical_dom_sf"/>
</dbReference>
<evidence type="ECO:0000256" key="6">
    <source>
        <dbReference type="ARBA" id="ARBA00022803"/>
    </source>
</evidence>
<dbReference type="PROSITE" id="PS50005">
    <property type="entry name" value="TPR"/>
    <property type="match status" value="2"/>
</dbReference>
<comment type="caution">
    <text evidence="9">The sequence shown here is derived from an EMBL/GenBank/DDBJ whole genome shotgun (WGS) entry which is preliminary data.</text>
</comment>
<feature type="compositionally biased region" description="Low complexity" evidence="8">
    <location>
        <begin position="295"/>
        <end position="306"/>
    </location>
</feature>
<dbReference type="SMART" id="SM00028">
    <property type="entry name" value="TPR"/>
    <property type="match status" value="2"/>
</dbReference>
<feature type="compositionally biased region" description="Basic and acidic residues" evidence="8">
    <location>
        <begin position="220"/>
        <end position="230"/>
    </location>
</feature>
<evidence type="ECO:0000256" key="4">
    <source>
        <dbReference type="ARBA" id="ARBA00022490"/>
    </source>
</evidence>
<dbReference type="SUPFAM" id="SSF48452">
    <property type="entry name" value="TPR-like"/>
    <property type="match status" value="1"/>
</dbReference>
<dbReference type="STRING" id="741276.A0A2S5B0M7"/>
<evidence type="ECO:0000256" key="3">
    <source>
        <dbReference type="ARBA" id="ARBA00022443"/>
    </source>
</evidence>
<dbReference type="Gene3D" id="1.25.40.10">
    <property type="entry name" value="Tetratricopeptide repeat domain"/>
    <property type="match status" value="1"/>
</dbReference>
<protein>
    <submittedName>
        <fullName evidence="9">Uncharacterized protein</fullName>
    </submittedName>
</protein>
<feature type="compositionally biased region" description="Polar residues" evidence="8">
    <location>
        <begin position="231"/>
        <end position="254"/>
    </location>
</feature>
<feature type="region of interest" description="Disordered" evidence="8">
    <location>
        <begin position="286"/>
        <end position="327"/>
    </location>
</feature>
<dbReference type="EMBL" id="PJQD01000122">
    <property type="protein sequence ID" value="POY70329.1"/>
    <property type="molecule type" value="Genomic_DNA"/>
</dbReference>
<dbReference type="InterPro" id="IPR051864">
    <property type="entry name" value="NCF2_NOXA1"/>
</dbReference>
<proteinExistence type="inferred from homology"/>
<evidence type="ECO:0000256" key="5">
    <source>
        <dbReference type="ARBA" id="ARBA00022737"/>
    </source>
</evidence>
<keyword evidence="4" id="KW-0963">Cytoplasm</keyword>